<evidence type="ECO:0000259" key="8">
    <source>
        <dbReference type="Pfam" id="PF00933"/>
    </source>
</evidence>
<protein>
    <recommendedName>
        <fullName evidence="3">beta-N-acetylhexosaminidase</fullName>
        <ecNumber evidence="3">3.2.1.52</ecNumber>
    </recommendedName>
</protein>
<feature type="domain" description="Glycoside hydrolase family 3 N-terminal" evidence="8">
    <location>
        <begin position="61"/>
        <end position="382"/>
    </location>
</feature>
<dbReference type="Pfam" id="PF00933">
    <property type="entry name" value="Glyco_hydro_3"/>
    <property type="match status" value="1"/>
</dbReference>
<feature type="compositionally biased region" description="Acidic residues" evidence="6">
    <location>
        <begin position="27"/>
        <end position="37"/>
    </location>
</feature>
<name>A0A840W981_9ACTN</name>
<evidence type="ECO:0000256" key="5">
    <source>
        <dbReference type="ARBA" id="ARBA00023295"/>
    </source>
</evidence>
<reference evidence="10 11" key="1">
    <citation type="submission" date="2020-08" db="EMBL/GenBank/DDBJ databases">
        <title>Sequencing the genomes of 1000 actinobacteria strains.</title>
        <authorList>
            <person name="Klenk H.-P."/>
        </authorList>
    </citation>
    <scope>NUCLEOTIDE SEQUENCE [LARGE SCALE GENOMIC DNA]</scope>
    <source>
        <strain evidence="10 11">DSM 44598</strain>
    </source>
</reference>
<dbReference type="AlphaFoldDB" id="A0A840W981"/>
<comment type="catalytic activity">
    <reaction evidence="1">
        <text>Hydrolysis of terminal non-reducing N-acetyl-D-hexosamine residues in N-acetyl-beta-D-hexosaminides.</text>
        <dbReference type="EC" id="3.2.1.52"/>
    </reaction>
</comment>
<dbReference type="Gene3D" id="3.20.20.300">
    <property type="entry name" value="Glycoside hydrolase, family 3, N-terminal domain"/>
    <property type="match status" value="1"/>
</dbReference>
<dbReference type="Pfam" id="PF01915">
    <property type="entry name" value="Glyco_hydro_3_C"/>
    <property type="match status" value="1"/>
</dbReference>
<dbReference type="GO" id="GO:0004563">
    <property type="term" value="F:beta-N-acetylhexosaminidase activity"/>
    <property type="evidence" value="ECO:0007669"/>
    <property type="project" value="UniProtKB-EC"/>
</dbReference>
<evidence type="ECO:0000259" key="9">
    <source>
        <dbReference type="Pfam" id="PF01915"/>
    </source>
</evidence>
<evidence type="ECO:0000256" key="1">
    <source>
        <dbReference type="ARBA" id="ARBA00001231"/>
    </source>
</evidence>
<dbReference type="EMBL" id="JACHDO010000001">
    <property type="protein sequence ID" value="MBB5492642.1"/>
    <property type="molecule type" value="Genomic_DNA"/>
</dbReference>
<keyword evidence="4 10" id="KW-0378">Hydrolase</keyword>
<dbReference type="InterPro" id="IPR001764">
    <property type="entry name" value="Glyco_hydro_3_N"/>
</dbReference>
<evidence type="ECO:0000256" key="3">
    <source>
        <dbReference type="ARBA" id="ARBA00012663"/>
    </source>
</evidence>
<dbReference type="Gene3D" id="3.40.50.1700">
    <property type="entry name" value="Glycoside hydrolase family 3 C-terminal domain"/>
    <property type="match status" value="1"/>
</dbReference>
<feature type="domain" description="Glycoside hydrolase family 3 C-terminal" evidence="9">
    <location>
        <begin position="477"/>
        <end position="548"/>
    </location>
</feature>
<dbReference type="EC" id="3.2.1.52" evidence="3"/>
<dbReference type="InterPro" id="IPR017853">
    <property type="entry name" value="GH"/>
</dbReference>
<dbReference type="PANTHER" id="PTHR30480:SF13">
    <property type="entry name" value="BETA-HEXOSAMINIDASE"/>
    <property type="match status" value="1"/>
</dbReference>
<comment type="similarity">
    <text evidence="2">Belongs to the glycosyl hydrolase 3 family.</text>
</comment>
<feature type="signal peptide" evidence="7">
    <location>
        <begin position="1"/>
        <end position="24"/>
    </location>
</feature>
<comment type="caution">
    <text evidence="10">The sequence shown here is derived from an EMBL/GenBank/DDBJ whole genome shotgun (WGS) entry which is preliminary data.</text>
</comment>
<dbReference type="InterPro" id="IPR050226">
    <property type="entry name" value="NagZ_Beta-hexosaminidase"/>
</dbReference>
<organism evidence="10 11">
    <name type="scientific">Nocardiopsis metallicus</name>
    <dbReference type="NCBI Taxonomy" id="179819"/>
    <lineage>
        <taxon>Bacteria</taxon>
        <taxon>Bacillati</taxon>
        <taxon>Actinomycetota</taxon>
        <taxon>Actinomycetes</taxon>
        <taxon>Streptosporangiales</taxon>
        <taxon>Nocardiopsidaceae</taxon>
        <taxon>Nocardiopsis</taxon>
    </lineage>
</organism>
<dbReference type="PRINTS" id="PR00133">
    <property type="entry name" value="GLHYDRLASE3"/>
</dbReference>
<feature type="chain" id="PRO_5032344559" description="beta-N-acetylhexosaminidase" evidence="7">
    <location>
        <begin position="25"/>
        <end position="559"/>
    </location>
</feature>
<dbReference type="InterPro" id="IPR036881">
    <property type="entry name" value="Glyco_hydro_3_C_sf"/>
</dbReference>
<gene>
    <name evidence="10" type="ORF">HNR07_003779</name>
</gene>
<dbReference type="SUPFAM" id="SSF52279">
    <property type="entry name" value="Beta-D-glucan exohydrolase, C-terminal domain"/>
    <property type="match status" value="1"/>
</dbReference>
<evidence type="ECO:0000256" key="4">
    <source>
        <dbReference type="ARBA" id="ARBA00022801"/>
    </source>
</evidence>
<evidence type="ECO:0000256" key="6">
    <source>
        <dbReference type="SAM" id="MobiDB-lite"/>
    </source>
</evidence>
<dbReference type="GO" id="GO:0005975">
    <property type="term" value="P:carbohydrate metabolic process"/>
    <property type="evidence" value="ECO:0007669"/>
    <property type="project" value="InterPro"/>
</dbReference>
<dbReference type="RefSeq" id="WP_184366053.1">
    <property type="nucleotide sequence ID" value="NZ_BAAAKM010000033.1"/>
</dbReference>
<dbReference type="InterPro" id="IPR002772">
    <property type="entry name" value="Glyco_hydro_3_C"/>
</dbReference>
<dbReference type="SUPFAM" id="SSF51445">
    <property type="entry name" value="(Trans)glycosidases"/>
    <property type="match status" value="1"/>
</dbReference>
<keyword evidence="5 10" id="KW-0326">Glycosidase</keyword>
<keyword evidence="11" id="KW-1185">Reference proteome</keyword>
<evidence type="ECO:0000256" key="2">
    <source>
        <dbReference type="ARBA" id="ARBA00005336"/>
    </source>
</evidence>
<sequence>MRPSVPRALAPACVALTLITTACSTPEEVDPSPENDETSPGATAEPFEPVLAPQLLADMDLDDKIGQLLVLTAQGTTAADNAAMIEAHRPGGIIYFDANLNDAEQIAEMSSGVQDLAAEQGQGVPLFLSIDQEQGLVVRMPVGTLFPDAMAVGATGDTELAALRAATTADELTAVGINMNYAPDADVNTDPDNPVIGIRSFGSDPDLVSEMVLAEAAAYAEHGVAPVVKHFPGHGDTDVDSHTGLPVIDLPRERWEAEHLPPFQAAVDADVDAIMTAHVLMPQLDTDEDPDPATLSPAIIDGILREELGYDGVVTTDALNMEGVRQRHADGEIAVRVVEAGVDQLLMPPDPGAAVSAIREAVESGRLTEERIDQSVLRILTLKEKRGILEGGSADPAEAAEALEVPEHAEAAQRVADASVTLVQNAGDLLPLAAGTRVRVQGVGADRISPALAESGLEVVDSGEEVLVVGTNGARGSQEQQGMVSAGEAAGTPVVVVAQGGPYDLEAFPEVAGYIALYSAVEVSRVAAAKAIAGEINPSGKLPVDIPGADVGSGTGLGY</sequence>
<dbReference type="InterPro" id="IPR036962">
    <property type="entry name" value="Glyco_hydro_3_N_sf"/>
</dbReference>
<keyword evidence="7" id="KW-0732">Signal</keyword>
<dbReference type="GO" id="GO:0009254">
    <property type="term" value="P:peptidoglycan turnover"/>
    <property type="evidence" value="ECO:0007669"/>
    <property type="project" value="TreeGrafter"/>
</dbReference>
<feature type="region of interest" description="Disordered" evidence="6">
    <location>
        <begin position="24"/>
        <end position="46"/>
    </location>
</feature>
<evidence type="ECO:0000313" key="11">
    <source>
        <dbReference type="Proteomes" id="UP000579647"/>
    </source>
</evidence>
<dbReference type="Proteomes" id="UP000579647">
    <property type="component" value="Unassembled WGS sequence"/>
</dbReference>
<evidence type="ECO:0000313" key="10">
    <source>
        <dbReference type="EMBL" id="MBB5492642.1"/>
    </source>
</evidence>
<dbReference type="PANTHER" id="PTHR30480">
    <property type="entry name" value="BETA-HEXOSAMINIDASE-RELATED"/>
    <property type="match status" value="1"/>
</dbReference>
<dbReference type="PROSITE" id="PS51257">
    <property type="entry name" value="PROKAR_LIPOPROTEIN"/>
    <property type="match status" value="1"/>
</dbReference>
<accession>A0A840W981</accession>
<evidence type="ECO:0000256" key="7">
    <source>
        <dbReference type="SAM" id="SignalP"/>
    </source>
</evidence>
<proteinExistence type="inferred from homology"/>